<dbReference type="InterPro" id="IPR018391">
    <property type="entry name" value="PQQ_b-propeller_rpt"/>
</dbReference>
<dbReference type="HAMAP" id="MF_00923">
    <property type="entry name" value="OM_assembly_BamB"/>
    <property type="match status" value="1"/>
</dbReference>
<evidence type="ECO:0000256" key="4">
    <source>
        <dbReference type="HAMAP-Rule" id="MF_00923"/>
    </source>
</evidence>
<comment type="subunit">
    <text evidence="4">Part of the Bam complex.</text>
</comment>
<dbReference type="Gene3D" id="2.130.10.10">
    <property type="entry name" value="YVTN repeat-like/Quinoprotein amine dehydrogenase"/>
    <property type="match status" value="1"/>
</dbReference>
<comment type="function">
    <text evidence="4">Part of the outer membrane protein assembly complex, which is involved in assembly and insertion of beta-barrel proteins into the outer membrane.</text>
</comment>
<evidence type="ECO:0000256" key="2">
    <source>
        <dbReference type="ARBA" id="ARBA00023136"/>
    </source>
</evidence>
<dbReference type="Pfam" id="PF13360">
    <property type="entry name" value="PQQ_2"/>
    <property type="match status" value="2"/>
</dbReference>
<keyword evidence="7" id="KW-1185">Reference proteome</keyword>
<organism evidence="6 7">
    <name type="scientific">Ruminobacter amylophilus</name>
    <dbReference type="NCBI Taxonomy" id="867"/>
    <lineage>
        <taxon>Bacteria</taxon>
        <taxon>Pseudomonadati</taxon>
        <taxon>Pseudomonadota</taxon>
        <taxon>Gammaproteobacteria</taxon>
        <taxon>Aeromonadales</taxon>
        <taxon>Succinivibrionaceae</taxon>
        <taxon>Ruminobacter</taxon>
    </lineage>
</organism>
<dbReference type="InterPro" id="IPR011047">
    <property type="entry name" value="Quinoprotein_ADH-like_sf"/>
</dbReference>
<dbReference type="InterPro" id="IPR002372">
    <property type="entry name" value="PQQ_rpt_dom"/>
</dbReference>
<dbReference type="GO" id="GO:0043165">
    <property type="term" value="P:Gram-negative-bacterium-type cell outer membrane assembly"/>
    <property type="evidence" value="ECO:0007669"/>
    <property type="project" value="UniProtKB-UniRule"/>
</dbReference>
<evidence type="ECO:0000313" key="7">
    <source>
        <dbReference type="Proteomes" id="UP000243745"/>
    </source>
</evidence>
<dbReference type="Proteomes" id="UP000243745">
    <property type="component" value="Unassembled WGS sequence"/>
</dbReference>
<keyword evidence="2 4" id="KW-0472">Membrane</keyword>
<comment type="similarity">
    <text evidence="4">Belongs to the BamB family.</text>
</comment>
<feature type="chain" id="PRO_5029066196" description="Outer membrane protein assembly factor BamB" evidence="4">
    <location>
        <begin position="17"/>
        <end position="401"/>
    </location>
</feature>
<accession>A0A662ZEG9</accession>
<gene>
    <name evidence="4" type="primary">bamB</name>
    <name evidence="6" type="ORF">SAMN02910344_00190</name>
</gene>
<dbReference type="SMART" id="SM00564">
    <property type="entry name" value="PQQ"/>
    <property type="match status" value="5"/>
</dbReference>
<dbReference type="PANTHER" id="PTHR34512:SF30">
    <property type="entry name" value="OUTER MEMBRANE PROTEIN ASSEMBLY FACTOR BAMB"/>
    <property type="match status" value="1"/>
</dbReference>
<evidence type="ECO:0000259" key="5">
    <source>
        <dbReference type="Pfam" id="PF13360"/>
    </source>
</evidence>
<comment type="subcellular location">
    <subcellularLocation>
        <location evidence="4">Cell outer membrane</location>
    </subcellularLocation>
</comment>
<evidence type="ECO:0000313" key="6">
    <source>
        <dbReference type="EMBL" id="SFP01426.1"/>
    </source>
</evidence>
<feature type="domain" description="Pyrrolo-quinoline quinone repeat" evidence="5">
    <location>
        <begin position="110"/>
        <end position="321"/>
    </location>
</feature>
<dbReference type="PANTHER" id="PTHR34512">
    <property type="entry name" value="CELL SURFACE PROTEIN"/>
    <property type="match status" value="1"/>
</dbReference>
<evidence type="ECO:0000256" key="3">
    <source>
        <dbReference type="ARBA" id="ARBA00023237"/>
    </source>
</evidence>
<dbReference type="NCBIfam" id="TIGR03300">
    <property type="entry name" value="assembly_YfgL"/>
    <property type="match status" value="1"/>
</dbReference>
<dbReference type="RefSeq" id="WP_245730015.1">
    <property type="nucleotide sequence ID" value="NZ_FOXF01000002.1"/>
</dbReference>
<keyword evidence="3 4" id="KW-0998">Cell outer membrane</keyword>
<name>A0A662ZEG9_9GAMM</name>
<dbReference type="EMBL" id="FOXF01000002">
    <property type="protein sequence ID" value="SFP01426.1"/>
    <property type="molecule type" value="Genomic_DNA"/>
</dbReference>
<dbReference type="AlphaFoldDB" id="A0A662ZEG9"/>
<dbReference type="GO" id="GO:0051205">
    <property type="term" value="P:protein insertion into membrane"/>
    <property type="evidence" value="ECO:0007669"/>
    <property type="project" value="UniProtKB-UniRule"/>
</dbReference>
<sequence precursor="true">MFSFCKKQLISGMALAVSVLLNGCSNDVDVYQPVSSPQVVNSVATKVVWSRSVGSGVGNYFTRLSPVVDEVKVYAASRNGDVYAMNKDDGSREWHLDLDDEDENDDRRSTRLSGGLVLQYGVLYVASENGYLYAIDAEEGTLKWKANVGQEVLATPAVGYDKVFVLTISGQMFAFNSDTGEKVWANGNDGNMISLRGDSNPVAIADKVVIYGTANGKINIVSQETGVLIHQLNVNVSSGATRIARLNDVNSTPLSIMNEVYSVAFNGNLQGFLIPEFSSMWKRQYSSCLDLASDSTDIALTDVSSHIYAIIRVDGTQRWANTQLTYRNVTAPTYFKRHVVVGDYEGFIYFLDDATGEIKSMRELDSSGMYTAAVTDDNYLYFQSRDGTLYAVDIDDENKED</sequence>
<protein>
    <recommendedName>
        <fullName evidence="4">Outer membrane protein assembly factor BamB</fullName>
    </recommendedName>
</protein>
<keyword evidence="1 4" id="KW-0732">Signal</keyword>
<evidence type="ECO:0000256" key="1">
    <source>
        <dbReference type="ARBA" id="ARBA00022729"/>
    </source>
</evidence>
<reference evidence="6 7" key="1">
    <citation type="submission" date="2016-10" db="EMBL/GenBank/DDBJ databases">
        <authorList>
            <person name="Varghese N."/>
            <person name="Submissions S."/>
        </authorList>
    </citation>
    <scope>NUCLEOTIDE SEQUENCE [LARGE SCALE GENOMIC DNA]</scope>
    <source>
        <strain evidence="6 7">DSM 1361</strain>
    </source>
</reference>
<dbReference type="InterPro" id="IPR017687">
    <property type="entry name" value="BamB"/>
</dbReference>
<dbReference type="GO" id="GO:0009279">
    <property type="term" value="C:cell outer membrane"/>
    <property type="evidence" value="ECO:0007669"/>
    <property type="project" value="UniProtKB-SubCell"/>
</dbReference>
<feature type="signal peptide" evidence="4">
    <location>
        <begin position="1"/>
        <end position="16"/>
    </location>
</feature>
<dbReference type="InterPro" id="IPR015943">
    <property type="entry name" value="WD40/YVTN_repeat-like_dom_sf"/>
</dbReference>
<feature type="domain" description="Pyrrolo-quinoline quinone repeat" evidence="5">
    <location>
        <begin position="45"/>
        <end position="101"/>
    </location>
</feature>
<dbReference type="SUPFAM" id="SSF50998">
    <property type="entry name" value="Quinoprotein alcohol dehydrogenase-like"/>
    <property type="match status" value="1"/>
</dbReference>
<proteinExistence type="inferred from homology"/>